<organism evidence="2 3">
    <name type="scientific">Rotaria sordida</name>
    <dbReference type="NCBI Taxonomy" id="392033"/>
    <lineage>
        <taxon>Eukaryota</taxon>
        <taxon>Metazoa</taxon>
        <taxon>Spiralia</taxon>
        <taxon>Gnathifera</taxon>
        <taxon>Rotifera</taxon>
        <taxon>Eurotatoria</taxon>
        <taxon>Bdelloidea</taxon>
        <taxon>Philodinida</taxon>
        <taxon>Philodinidae</taxon>
        <taxon>Rotaria</taxon>
    </lineage>
</organism>
<evidence type="ECO:0000259" key="1">
    <source>
        <dbReference type="Pfam" id="PF23469"/>
    </source>
</evidence>
<dbReference type="CDD" id="cd22473">
    <property type="entry name" value="KH-I_DDX46"/>
    <property type="match status" value="1"/>
</dbReference>
<dbReference type="InterPro" id="IPR056149">
    <property type="entry name" value="PRP5/DDX46/KHDC4_KH"/>
</dbReference>
<protein>
    <recommendedName>
        <fullName evidence="1">ATP-dependent RNA helicase PRP5/DDX46/KHDC4 KH domain-containing protein</fullName>
    </recommendedName>
</protein>
<dbReference type="Pfam" id="PF23469">
    <property type="entry name" value="KH_12"/>
    <property type="match status" value="1"/>
</dbReference>
<dbReference type="Proteomes" id="UP000663864">
    <property type="component" value="Unassembled WGS sequence"/>
</dbReference>
<evidence type="ECO:0000313" key="3">
    <source>
        <dbReference type="Proteomes" id="UP000663864"/>
    </source>
</evidence>
<dbReference type="EMBL" id="CAJNOT010003275">
    <property type="protein sequence ID" value="CAF1374735.1"/>
    <property type="molecule type" value="Genomic_DNA"/>
</dbReference>
<reference evidence="2" key="1">
    <citation type="submission" date="2021-02" db="EMBL/GenBank/DDBJ databases">
        <authorList>
            <person name="Nowell W R."/>
        </authorList>
    </citation>
    <scope>NUCLEOTIDE SEQUENCE</scope>
</reference>
<feature type="domain" description="ATP-dependent RNA helicase PRP5/DDX46/KHDC4 KH" evidence="1">
    <location>
        <begin position="68"/>
        <end position="147"/>
    </location>
</feature>
<name>A0A815J5Q3_9BILA</name>
<sequence length="166" mass="19030">LTFTKTETRDSIQEATTSIFQRGGTLNQAVSSRIVAQQRAGELNQKLNYQKPEEEIQVTEDAFKIFEEELEINDFPQNARWKVTSKETLAHICDYADVGMSVRGQYYPSNKEVAPGDRKLYLQIESLTERGLQLAKAEVARLIKEEMMKMQNPALQLVNRGRYKVV</sequence>
<evidence type="ECO:0000313" key="2">
    <source>
        <dbReference type="EMBL" id="CAF1374735.1"/>
    </source>
</evidence>
<comment type="caution">
    <text evidence="2">The sequence shown here is derived from an EMBL/GenBank/DDBJ whole genome shotgun (WGS) entry which is preliminary data.</text>
</comment>
<dbReference type="AlphaFoldDB" id="A0A815J5Q3"/>
<feature type="non-terminal residue" evidence="2">
    <location>
        <position position="1"/>
    </location>
</feature>
<gene>
    <name evidence="2" type="ORF">ZHD862_LOCUS31793</name>
</gene>
<accession>A0A815J5Q3</accession>
<proteinExistence type="predicted"/>